<dbReference type="PANTHER" id="PTHR23235">
    <property type="entry name" value="KRUEPPEL-LIKE TRANSCRIPTION FACTOR"/>
    <property type="match status" value="1"/>
</dbReference>
<keyword evidence="4" id="KW-0862">Zinc</keyword>
<dbReference type="Gene3D" id="3.30.160.60">
    <property type="entry name" value="Classic Zinc Finger"/>
    <property type="match status" value="3"/>
</dbReference>
<protein>
    <recommendedName>
        <fullName evidence="6">C2H2-type domain-containing protein</fullName>
    </recommendedName>
</protein>
<dbReference type="PROSITE" id="PS00028">
    <property type="entry name" value="ZINC_FINGER_C2H2_1"/>
    <property type="match status" value="2"/>
</dbReference>
<keyword evidence="1" id="KW-0479">Metal-binding</keyword>
<evidence type="ECO:0000313" key="7">
    <source>
        <dbReference type="EMBL" id="CAL1293099.1"/>
    </source>
</evidence>
<evidence type="ECO:0000259" key="6">
    <source>
        <dbReference type="PROSITE" id="PS50157"/>
    </source>
</evidence>
<dbReference type="GO" id="GO:0008270">
    <property type="term" value="F:zinc ion binding"/>
    <property type="evidence" value="ECO:0007669"/>
    <property type="project" value="UniProtKB-KW"/>
</dbReference>
<comment type="caution">
    <text evidence="7">The sequence shown here is derived from an EMBL/GenBank/DDBJ whole genome shotgun (WGS) entry which is preliminary data.</text>
</comment>
<name>A0AAV2BBV7_9ARAC</name>
<dbReference type="PROSITE" id="PS50157">
    <property type="entry name" value="ZINC_FINGER_C2H2_2"/>
    <property type="match status" value="3"/>
</dbReference>
<gene>
    <name evidence="7" type="ORF">LARSCL_LOCUS18012</name>
</gene>
<dbReference type="SMART" id="SM00355">
    <property type="entry name" value="ZnF_C2H2"/>
    <property type="match status" value="3"/>
</dbReference>
<dbReference type="SUPFAM" id="SSF57667">
    <property type="entry name" value="beta-beta-alpha zinc fingers"/>
    <property type="match status" value="2"/>
</dbReference>
<feature type="domain" description="C2H2-type" evidence="6">
    <location>
        <begin position="25"/>
        <end position="52"/>
    </location>
</feature>
<reference evidence="7 8" key="1">
    <citation type="submission" date="2024-04" db="EMBL/GenBank/DDBJ databases">
        <authorList>
            <person name="Rising A."/>
            <person name="Reimegard J."/>
            <person name="Sonavane S."/>
            <person name="Akerstrom W."/>
            <person name="Nylinder S."/>
            <person name="Hedman E."/>
            <person name="Kallberg Y."/>
        </authorList>
    </citation>
    <scope>NUCLEOTIDE SEQUENCE [LARGE SCALE GENOMIC DNA]</scope>
</reference>
<dbReference type="InterPro" id="IPR036236">
    <property type="entry name" value="Znf_C2H2_sf"/>
</dbReference>
<dbReference type="AlphaFoldDB" id="A0AAV2BBV7"/>
<proteinExistence type="predicted"/>
<dbReference type="Proteomes" id="UP001497382">
    <property type="component" value="Unassembled WGS sequence"/>
</dbReference>
<evidence type="ECO:0000256" key="3">
    <source>
        <dbReference type="ARBA" id="ARBA00022771"/>
    </source>
</evidence>
<organism evidence="7 8">
    <name type="scientific">Larinioides sclopetarius</name>
    <dbReference type="NCBI Taxonomy" id="280406"/>
    <lineage>
        <taxon>Eukaryota</taxon>
        <taxon>Metazoa</taxon>
        <taxon>Ecdysozoa</taxon>
        <taxon>Arthropoda</taxon>
        <taxon>Chelicerata</taxon>
        <taxon>Arachnida</taxon>
        <taxon>Araneae</taxon>
        <taxon>Araneomorphae</taxon>
        <taxon>Entelegynae</taxon>
        <taxon>Araneoidea</taxon>
        <taxon>Araneidae</taxon>
        <taxon>Larinioides</taxon>
    </lineage>
</organism>
<keyword evidence="3 5" id="KW-0863">Zinc-finger</keyword>
<sequence length="107" mass="12575">MKIFCISFPGAHSSLPKNCETQDLLFCSFCDYSTLKKGYLAKHLRTHSGERPFICDLCGKSFTRKDKLKDHFVTHTNEQPYACNLCVKRFKRKESLNYHLLRIHKIF</sequence>
<feature type="domain" description="C2H2-type" evidence="6">
    <location>
        <begin position="81"/>
        <end position="104"/>
    </location>
</feature>
<dbReference type="FunFam" id="3.30.160.60:FF:001049">
    <property type="entry name" value="zinc finger protein 319"/>
    <property type="match status" value="1"/>
</dbReference>
<feature type="domain" description="C2H2-type" evidence="6">
    <location>
        <begin position="53"/>
        <end position="80"/>
    </location>
</feature>
<evidence type="ECO:0000256" key="1">
    <source>
        <dbReference type="ARBA" id="ARBA00022723"/>
    </source>
</evidence>
<evidence type="ECO:0000256" key="4">
    <source>
        <dbReference type="ARBA" id="ARBA00022833"/>
    </source>
</evidence>
<dbReference type="GO" id="GO:0006355">
    <property type="term" value="P:regulation of DNA-templated transcription"/>
    <property type="evidence" value="ECO:0007669"/>
    <property type="project" value="UniProtKB-ARBA"/>
</dbReference>
<keyword evidence="2" id="KW-0677">Repeat</keyword>
<dbReference type="EMBL" id="CAXIEN010000320">
    <property type="protein sequence ID" value="CAL1293099.1"/>
    <property type="molecule type" value="Genomic_DNA"/>
</dbReference>
<evidence type="ECO:0000256" key="2">
    <source>
        <dbReference type="ARBA" id="ARBA00022737"/>
    </source>
</evidence>
<evidence type="ECO:0000313" key="8">
    <source>
        <dbReference type="Proteomes" id="UP001497382"/>
    </source>
</evidence>
<dbReference type="InterPro" id="IPR013087">
    <property type="entry name" value="Znf_C2H2_type"/>
</dbReference>
<evidence type="ECO:0000256" key="5">
    <source>
        <dbReference type="PROSITE-ProRule" id="PRU00042"/>
    </source>
</evidence>
<dbReference type="Pfam" id="PF00096">
    <property type="entry name" value="zf-C2H2"/>
    <property type="match status" value="2"/>
</dbReference>
<dbReference type="FunFam" id="3.30.160.60:FF:002343">
    <property type="entry name" value="Zinc finger protein 33A"/>
    <property type="match status" value="1"/>
</dbReference>
<keyword evidence="8" id="KW-1185">Reference proteome</keyword>
<accession>A0AAV2BBV7</accession>